<proteinExistence type="predicted"/>
<evidence type="ECO:0000313" key="1">
    <source>
        <dbReference type="EMBL" id="KAH3692862.1"/>
    </source>
</evidence>
<reference evidence="2" key="2">
    <citation type="submission" date="2020-11" db="EMBL/GenBank/DDBJ databases">
        <authorList>
            <person name="McCartney M.A."/>
            <person name="Auch B."/>
            <person name="Kono T."/>
            <person name="Mallez S."/>
            <person name="Becker A."/>
            <person name="Gohl D.M."/>
            <person name="Silverstein K.A.T."/>
            <person name="Koren S."/>
            <person name="Bechman K.B."/>
            <person name="Herman A."/>
            <person name="Abrahante J.E."/>
            <person name="Garbe J."/>
        </authorList>
    </citation>
    <scope>NUCLEOTIDE SEQUENCE</scope>
    <source>
        <strain evidence="2">Duluth1</strain>
        <tissue evidence="2">Whole animal</tissue>
    </source>
</reference>
<dbReference type="AlphaFoldDB" id="A0A9D4HF22"/>
<protein>
    <submittedName>
        <fullName evidence="2">Uncharacterized protein</fullName>
    </submittedName>
</protein>
<accession>A0A9D4HF22</accession>
<evidence type="ECO:0000313" key="2">
    <source>
        <dbReference type="EMBL" id="KAH3714891.1"/>
    </source>
</evidence>
<evidence type="ECO:0000313" key="3">
    <source>
        <dbReference type="Proteomes" id="UP000828390"/>
    </source>
</evidence>
<organism evidence="2 3">
    <name type="scientific">Dreissena polymorpha</name>
    <name type="common">Zebra mussel</name>
    <name type="synonym">Mytilus polymorpha</name>
    <dbReference type="NCBI Taxonomy" id="45954"/>
    <lineage>
        <taxon>Eukaryota</taxon>
        <taxon>Metazoa</taxon>
        <taxon>Spiralia</taxon>
        <taxon>Lophotrochozoa</taxon>
        <taxon>Mollusca</taxon>
        <taxon>Bivalvia</taxon>
        <taxon>Autobranchia</taxon>
        <taxon>Heteroconchia</taxon>
        <taxon>Euheterodonta</taxon>
        <taxon>Imparidentia</taxon>
        <taxon>Neoheterodontei</taxon>
        <taxon>Myida</taxon>
        <taxon>Dreissenoidea</taxon>
        <taxon>Dreissenidae</taxon>
        <taxon>Dreissena</taxon>
    </lineage>
</organism>
<name>A0A9D4HF22_DREPO</name>
<dbReference type="EMBL" id="JAIWYP010000013">
    <property type="protein sequence ID" value="KAH3714891.1"/>
    <property type="molecule type" value="Genomic_DNA"/>
</dbReference>
<dbReference type="Proteomes" id="UP000828390">
    <property type="component" value="Unassembled WGS sequence"/>
</dbReference>
<reference evidence="2" key="1">
    <citation type="journal article" date="2019" name="bioRxiv">
        <title>The Genome of the Zebra Mussel, Dreissena polymorpha: A Resource for Invasive Species Research.</title>
        <authorList>
            <person name="McCartney M.A."/>
            <person name="Auch B."/>
            <person name="Kono T."/>
            <person name="Mallez S."/>
            <person name="Zhang Y."/>
            <person name="Obille A."/>
            <person name="Becker A."/>
            <person name="Abrahante J.E."/>
            <person name="Garbe J."/>
            <person name="Badalamenti J.P."/>
            <person name="Herman A."/>
            <person name="Mangelson H."/>
            <person name="Liachko I."/>
            <person name="Sullivan S."/>
            <person name="Sone E.D."/>
            <person name="Koren S."/>
            <person name="Silverstein K.A.T."/>
            <person name="Beckman K.B."/>
            <person name="Gohl D.M."/>
        </authorList>
    </citation>
    <scope>NUCLEOTIDE SEQUENCE</scope>
    <source>
        <strain evidence="2">Duluth1</strain>
        <tissue evidence="2">Whole animal</tissue>
    </source>
</reference>
<sequence>MSLLTDHAIFSHAVSPDRFTGAFYSQDPSKYIWKFFCLTPGPTSGSCTSGFFDLVIEDTRTSK</sequence>
<keyword evidence="3" id="KW-1185">Reference proteome</keyword>
<gene>
    <name evidence="2" type="ORF">DPMN_057593</name>
    <name evidence="1" type="ORF">DPMN_194617</name>
</gene>
<comment type="caution">
    <text evidence="2">The sequence shown here is derived from an EMBL/GenBank/DDBJ whole genome shotgun (WGS) entry which is preliminary data.</text>
</comment>
<dbReference type="EMBL" id="JAIWYP010000019">
    <property type="protein sequence ID" value="KAH3692862.1"/>
    <property type="molecule type" value="Genomic_DNA"/>
</dbReference>